<gene>
    <name evidence="8" type="ORF">BSL78_13041</name>
</gene>
<feature type="compositionally biased region" description="Polar residues" evidence="5">
    <location>
        <begin position="449"/>
        <end position="467"/>
    </location>
</feature>
<evidence type="ECO:0000256" key="1">
    <source>
        <dbReference type="ARBA" id="ARBA00022448"/>
    </source>
</evidence>
<feature type="compositionally biased region" description="Acidic residues" evidence="5">
    <location>
        <begin position="403"/>
        <end position="413"/>
    </location>
</feature>
<evidence type="ECO:0000259" key="7">
    <source>
        <dbReference type="PROSITE" id="PS51777"/>
    </source>
</evidence>
<dbReference type="AlphaFoldDB" id="A0A2G8KQ61"/>
<feature type="region of interest" description="Disordered" evidence="5">
    <location>
        <begin position="397"/>
        <end position="518"/>
    </location>
</feature>
<dbReference type="InterPro" id="IPR051241">
    <property type="entry name" value="DZIP_RILPL"/>
</dbReference>
<dbReference type="GO" id="GO:0036064">
    <property type="term" value="C:ciliary basal body"/>
    <property type="evidence" value="ECO:0007669"/>
    <property type="project" value="TreeGrafter"/>
</dbReference>
<dbReference type="InterPro" id="IPR021563">
    <property type="entry name" value="RILP_dimer"/>
</dbReference>
<dbReference type="PROSITE" id="PS51776">
    <property type="entry name" value="RH1"/>
    <property type="match status" value="1"/>
</dbReference>
<dbReference type="GO" id="GO:0046983">
    <property type="term" value="F:protein dimerization activity"/>
    <property type="evidence" value="ECO:0007669"/>
    <property type="project" value="InterPro"/>
</dbReference>
<dbReference type="GO" id="GO:0015031">
    <property type="term" value="P:protein transport"/>
    <property type="evidence" value="ECO:0007669"/>
    <property type="project" value="UniProtKB-KW"/>
</dbReference>
<dbReference type="OrthoDB" id="10069524at2759"/>
<keyword evidence="9" id="KW-1185">Reference proteome</keyword>
<feature type="compositionally biased region" description="Basic and acidic residues" evidence="5">
    <location>
        <begin position="502"/>
        <end position="518"/>
    </location>
</feature>
<dbReference type="EMBL" id="MRZV01000434">
    <property type="protein sequence ID" value="PIK50115.1"/>
    <property type="molecule type" value="Genomic_DNA"/>
</dbReference>
<dbReference type="STRING" id="307972.A0A2G8KQ61"/>
<dbReference type="GO" id="GO:0031267">
    <property type="term" value="F:small GTPase binding"/>
    <property type="evidence" value="ECO:0007669"/>
    <property type="project" value="TreeGrafter"/>
</dbReference>
<dbReference type="PROSITE" id="PS51777">
    <property type="entry name" value="RH2"/>
    <property type="match status" value="1"/>
</dbReference>
<evidence type="ECO:0000313" key="9">
    <source>
        <dbReference type="Proteomes" id="UP000230750"/>
    </source>
</evidence>
<keyword evidence="1" id="KW-0813">Transport</keyword>
<dbReference type="InterPro" id="IPR034743">
    <property type="entry name" value="RH1"/>
</dbReference>
<keyword evidence="2" id="KW-0653">Protein transport</keyword>
<evidence type="ECO:0000259" key="6">
    <source>
        <dbReference type="PROSITE" id="PS51776"/>
    </source>
</evidence>
<feature type="domain" description="RH1" evidence="6">
    <location>
        <begin position="1"/>
        <end position="85"/>
    </location>
</feature>
<feature type="compositionally biased region" description="Basic and acidic residues" evidence="5">
    <location>
        <begin position="292"/>
        <end position="313"/>
    </location>
</feature>
<feature type="region of interest" description="Disordered" evidence="5">
    <location>
        <begin position="292"/>
        <end position="373"/>
    </location>
</feature>
<sequence>MSERTTEGVPALNVYQVAADIGKDFEGLIEKFGSDGFRDIMPKIIKSLEHLEESVKNAETLRENVCNLEEQLHRLEKESEQKEKENIQLIQEAEEAAEKKREDDIFWMKQLSELQNENSLLRDQLSEKDGIAVKERVQEQEAVKVLMIMRQTVDKQRNQLRTLEKDATQKAADIDALQQQVDRLAKLNQNLHQKNELIQSHAQSLMKEKSQIMTEMKAMEKENPSQTLTFDPKEDPAETQTQEVNNQQSVDGMILIDPRDPNRPRFTLHELYHVLVERDELKLKLFLMEEDLKSEQKSSDKGKESPASDEQKSESSISKFFSSIFKSSKKKAKPIVRETSSGSSENNWEFLEKKDAPAAAILDDDSEENDPEKSLARFFEKANNPKDDELEMRELVEDHFSNDEELLSSEEGEGVNGKDKETIEGSTARRKLFLEDEGTDVDHRDENHNVNNNQSVEEMNEQGVSTEDGQERQESSSSSSEDRREECREEASIHSQQSSQDSRTEEGEIERSCDVVEL</sequence>
<name>A0A2G8KQ61_STIJA</name>
<feature type="compositionally biased region" description="Basic and acidic residues" evidence="5">
    <location>
        <begin position="469"/>
        <end position="492"/>
    </location>
</feature>
<dbReference type="InterPro" id="IPR034744">
    <property type="entry name" value="RH2"/>
</dbReference>
<evidence type="ECO:0000256" key="4">
    <source>
        <dbReference type="SAM" id="Coils"/>
    </source>
</evidence>
<dbReference type="GO" id="GO:0060271">
    <property type="term" value="P:cilium assembly"/>
    <property type="evidence" value="ECO:0007669"/>
    <property type="project" value="TreeGrafter"/>
</dbReference>
<feature type="region of interest" description="Disordered" evidence="5">
    <location>
        <begin position="217"/>
        <end position="251"/>
    </location>
</feature>
<dbReference type="PANTHER" id="PTHR21502:SF4">
    <property type="entry name" value="RILP-LIKE PROTEIN HOMOLOG"/>
    <property type="match status" value="1"/>
</dbReference>
<evidence type="ECO:0000313" key="8">
    <source>
        <dbReference type="EMBL" id="PIK50115.1"/>
    </source>
</evidence>
<organism evidence="8 9">
    <name type="scientific">Stichopus japonicus</name>
    <name type="common">Sea cucumber</name>
    <dbReference type="NCBI Taxonomy" id="307972"/>
    <lineage>
        <taxon>Eukaryota</taxon>
        <taxon>Metazoa</taxon>
        <taxon>Echinodermata</taxon>
        <taxon>Eleutherozoa</taxon>
        <taxon>Echinozoa</taxon>
        <taxon>Holothuroidea</taxon>
        <taxon>Aspidochirotacea</taxon>
        <taxon>Aspidochirotida</taxon>
        <taxon>Stichopodidae</taxon>
        <taxon>Apostichopus</taxon>
    </lineage>
</organism>
<dbReference type="GO" id="GO:0051959">
    <property type="term" value="F:dynein light intermediate chain binding"/>
    <property type="evidence" value="ECO:0007669"/>
    <property type="project" value="TreeGrafter"/>
</dbReference>
<proteinExistence type="predicted"/>
<feature type="compositionally biased region" description="Low complexity" evidence="5">
    <location>
        <begin position="314"/>
        <end position="326"/>
    </location>
</feature>
<protein>
    <submittedName>
        <fullName evidence="8">Putative RILP-like protein 1-like isoform X5</fullName>
    </submittedName>
</protein>
<dbReference type="GO" id="GO:0005737">
    <property type="term" value="C:cytoplasm"/>
    <property type="evidence" value="ECO:0007669"/>
    <property type="project" value="TreeGrafter"/>
</dbReference>
<dbReference type="SUPFAM" id="SSF161256">
    <property type="entry name" value="RILP dimerisation region"/>
    <property type="match status" value="1"/>
</dbReference>
<feature type="coiled-coil region" evidence="4">
    <location>
        <begin position="48"/>
        <end position="102"/>
    </location>
</feature>
<comment type="caution">
    <text evidence="8">The sequence shown here is derived from an EMBL/GenBank/DDBJ whole genome shotgun (WGS) entry which is preliminary data.</text>
</comment>
<reference evidence="8 9" key="1">
    <citation type="journal article" date="2017" name="PLoS Biol.">
        <title>The sea cucumber genome provides insights into morphological evolution and visceral regeneration.</title>
        <authorList>
            <person name="Zhang X."/>
            <person name="Sun L."/>
            <person name="Yuan J."/>
            <person name="Sun Y."/>
            <person name="Gao Y."/>
            <person name="Zhang L."/>
            <person name="Li S."/>
            <person name="Dai H."/>
            <person name="Hamel J.F."/>
            <person name="Liu C."/>
            <person name="Yu Y."/>
            <person name="Liu S."/>
            <person name="Lin W."/>
            <person name="Guo K."/>
            <person name="Jin S."/>
            <person name="Xu P."/>
            <person name="Storey K.B."/>
            <person name="Huan P."/>
            <person name="Zhang T."/>
            <person name="Zhou Y."/>
            <person name="Zhang J."/>
            <person name="Lin C."/>
            <person name="Li X."/>
            <person name="Xing L."/>
            <person name="Huo D."/>
            <person name="Sun M."/>
            <person name="Wang L."/>
            <person name="Mercier A."/>
            <person name="Li F."/>
            <person name="Yang H."/>
            <person name="Xiang J."/>
        </authorList>
    </citation>
    <scope>NUCLEOTIDE SEQUENCE [LARGE SCALE GENOMIC DNA]</scope>
    <source>
        <strain evidence="8">Shaxun</strain>
        <tissue evidence="8">Muscle</tissue>
    </source>
</reference>
<keyword evidence="3 4" id="KW-0175">Coiled coil</keyword>
<evidence type="ECO:0000256" key="3">
    <source>
        <dbReference type="ARBA" id="ARBA00023054"/>
    </source>
</evidence>
<dbReference type="PANTHER" id="PTHR21502">
    <property type="entry name" value="ZINC FINGER PROTEIN DZIP1"/>
    <property type="match status" value="1"/>
</dbReference>
<dbReference type="Pfam" id="PF11461">
    <property type="entry name" value="RILP"/>
    <property type="match status" value="1"/>
</dbReference>
<feature type="compositionally biased region" description="Polar residues" evidence="5">
    <location>
        <begin position="238"/>
        <end position="250"/>
    </location>
</feature>
<evidence type="ECO:0000256" key="5">
    <source>
        <dbReference type="SAM" id="MobiDB-lite"/>
    </source>
</evidence>
<dbReference type="Pfam" id="PF09744">
    <property type="entry name" value="RH1"/>
    <property type="match status" value="1"/>
</dbReference>
<accession>A0A2G8KQ61</accession>
<evidence type="ECO:0000256" key="2">
    <source>
        <dbReference type="ARBA" id="ARBA00022927"/>
    </source>
</evidence>
<dbReference type="Gene3D" id="1.20.58.1770">
    <property type="match status" value="1"/>
</dbReference>
<feature type="domain" description="RH2" evidence="7">
    <location>
        <begin position="263"/>
        <end position="332"/>
    </location>
</feature>
<feature type="compositionally biased region" description="Polar residues" evidence="5">
    <location>
        <begin position="338"/>
        <end position="347"/>
    </location>
</feature>
<dbReference type="Proteomes" id="UP000230750">
    <property type="component" value="Unassembled WGS sequence"/>
</dbReference>